<keyword evidence="6" id="KW-1185">Reference proteome</keyword>
<evidence type="ECO:0000259" key="2">
    <source>
        <dbReference type="Pfam" id="PF07833"/>
    </source>
</evidence>
<dbReference type="Proteomes" id="UP000186385">
    <property type="component" value="Unassembled WGS sequence"/>
</dbReference>
<organism evidence="4 5">
    <name type="scientific">Domibacillus enclensis</name>
    <dbReference type="NCBI Taxonomy" id="1017273"/>
    <lineage>
        <taxon>Bacteria</taxon>
        <taxon>Bacillati</taxon>
        <taxon>Bacillota</taxon>
        <taxon>Bacilli</taxon>
        <taxon>Bacillales</taxon>
        <taxon>Bacillaceae</taxon>
        <taxon>Domibacillus</taxon>
    </lineage>
</organism>
<dbReference type="RefSeq" id="WP_045852425.1">
    <property type="nucleotide sequence ID" value="NZ_FTLX01000001.1"/>
</dbReference>
<accession>A0A1N6NAL7</accession>
<name>A0A1N6NAL7_9BACI</name>
<keyword evidence="1" id="KW-0732">Signal</keyword>
<reference evidence="4 5" key="1">
    <citation type="submission" date="2017-01" db="EMBL/GenBank/DDBJ databases">
        <authorList>
            <person name="Mah S.A."/>
            <person name="Swanson W.J."/>
            <person name="Moy G.W."/>
            <person name="Vacquier V.D."/>
        </authorList>
    </citation>
    <scope>NUCLEOTIDE SEQUENCE [LARGE SCALE GENOMIC DNA]</scope>
    <source>
        <strain evidence="4 5">NIO-1016</strain>
    </source>
</reference>
<dbReference type="OrthoDB" id="9790293at2"/>
<dbReference type="Proteomes" id="UP000215545">
    <property type="component" value="Unassembled WGS sequence"/>
</dbReference>
<evidence type="ECO:0000313" key="4">
    <source>
        <dbReference type="EMBL" id="SIP89076.1"/>
    </source>
</evidence>
<dbReference type="InterPro" id="IPR036582">
    <property type="entry name" value="Mao_N_sf"/>
</dbReference>
<sequence>MKKSMKKKVAISTLALSVFGSGVYAGTVVKTYKTPRGDFATVEKEEIHKNRISLEVDGKQVKKPTWYVDGTTYVPLRDAAEMLGAEVLYDSKTMGAKITKMPLHNEQQVIKKSQLS</sequence>
<evidence type="ECO:0000313" key="6">
    <source>
        <dbReference type="Proteomes" id="UP000215545"/>
    </source>
</evidence>
<proteinExistence type="predicted"/>
<feature type="signal peptide" evidence="1">
    <location>
        <begin position="1"/>
        <end position="25"/>
    </location>
</feature>
<reference evidence="3" key="3">
    <citation type="submission" date="2017-03" db="EMBL/GenBank/DDBJ databases">
        <authorList>
            <person name="Dastager S.G."/>
            <person name="Neurgaonkar P.S."/>
            <person name="Dharne M.S."/>
        </authorList>
    </citation>
    <scope>NUCLEOTIDE SEQUENCE</scope>
    <source>
        <strain evidence="3">DSM 25145</strain>
    </source>
</reference>
<evidence type="ECO:0000313" key="3">
    <source>
        <dbReference type="EMBL" id="OXS79981.1"/>
    </source>
</evidence>
<evidence type="ECO:0000256" key="1">
    <source>
        <dbReference type="SAM" id="SignalP"/>
    </source>
</evidence>
<dbReference type="EMBL" id="MWSK01000001">
    <property type="protein sequence ID" value="OXS79981.1"/>
    <property type="molecule type" value="Genomic_DNA"/>
</dbReference>
<dbReference type="AlphaFoldDB" id="A0A1N6NAL7"/>
<dbReference type="EMBL" id="FTLX01000001">
    <property type="protein sequence ID" value="SIP89076.1"/>
    <property type="molecule type" value="Genomic_DNA"/>
</dbReference>
<reference evidence="6" key="2">
    <citation type="submission" date="2017-03" db="EMBL/GenBank/DDBJ databases">
        <title>Bacillus sp. V-88(T) DSM27956, whole genome shotgun sequencing project.</title>
        <authorList>
            <person name="Dastager S.G."/>
            <person name="Neurgaonkar P.S."/>
            <person name="Dharne M.S."/>
        </authorList>
    </citation>
    <scope>NUCLEOTIDE SEQUENCE [LARGE SCALE GENOMIC DNA]</scope>
    <source>
        <strain evidence="6">DSM 25145</strain>
    </source>
</reference>
<feature type="chain" id="PRO_5009937199" evidence="1">
    <location>
        <begin position="26"/>
        <end position="116"/>
    </location>
</feature>
<dbReference type="InterPro" id="IPR012854">
    <property type="entry name" value="Cu_amine_oxidase-like_N"/>
</dbReference>
<feature type="domain" description="Copper amine oxidase-like N-terminal" evidence="2">
    <location>
        <begin position="56"/>
        <end position="101"/>
    </location>
</feature>
<dbReference type="SUPFAM" id="SSF55383">
    <property type="entry name" value="Copper amine oxidase, domain N"/>
    <property type="match status" value="1"/>
</dbReference>
<dbReference type="STRING" id="1017273.SAMN05443094_10179"/>
<evidence type="ECO:0000313" key="5">
    <source>
        <dbReference type="Proteomes" id="UP000186385"/>
    </source>
</evidence>
<protein>
    <submittedName>
        <fullName evidence="4">Copper amine oxidase N-terminal domain-containing protein</fullName>
    </submittedName>
</protein>
<dbReference type="Pfam" id="PF07833">
    <property type="entry name" value="Cu_amine_oxidN1"/>
    <property type="match status" value="1"/>
</dbReference>
<gene>
    <name evidence="3" type="ORF">B1B05_00390</name>
    <name evidence="4" type="ORF">SAMN05443094_10179</name>
</gene>